<dbReference type="AlphaFoldDB" id="A0A9W7CI86"/>
<sequence>MIKTLVYKQNIDQNDFDKLTIDDKKMFKKILAITHLRYHFHDKLEDPLQTLRAENDKLKGELELGNDAPRIIKQLKSLTVDMDSNHLISDNEIRDIITRIL</sequence>
<keyword evidence="3" id="KW-1185">Reference proteome</keyword>
<accession>A0A9W7CI86</accession>
<dbReference type="Proteomes" id="UP001165083">
    <property type="component" value="Unassembled WGS sequence"/>
</dbReference>
<gene>
    <name evidence="2" type="ORF">Plil01_001375800</name>
</gene>
<reference evidence="2" key="1">
    <citation type="submission" date="2023-04" db="EMBL/GenBank/DDBJ databases">
        <title>Phytophthora lilii NBRC 32176.</title>
        <authorList>
            <person name="Ichikawa N."/>
            <person name="Sato H."/>
            <person name="Tonouchi N."/>
        </authorList>
    </citation>
    <scope>NUCLEOTIDE SEQUENCE</scope>
    <source>
        <strain evidence="2">NBRC 32176</strain>
    </source>
</reference>
<protein>
    <submittedName>
        <fullName evidence="2">Unnamed protein product</fullName>
    </submittedName>
</protein>
<dbReference type="EMBL" id="BSXW01000958">
    <property type="protein sequence ID" value="GMF32135.1"/>
    <property type="molecule type" value="Genomic_DNA"/>
</dbReference>
<evidence type="ECO:0000313" key="3">
    <source>
        <dbReference type="Proteomes" id="UP001165083"/>
    </source>
</evidence>
<keyword evidence="1" id="KW-0175">Coiled coil</keyword>
<dbReference type="PROSITE" id="PS00018">
    <property type="entry name" value="EF_HAND_1"/>
    <property type="match status" value="1"/>
</dbReference>
<dbReference type="InterPro" id="IPR018247">
    <property type="entry name" value="EF_Hand_1_Ca_BS"/>
</dbReference>
<proteinExistence type="predicted"/>
<evidence type="ECO:0000313" key="2">
    <source>
        <dbReference type="EMBL" id="GMF32135.1"/>
    </source>
</evidence>
<organism evidence="2 3">
    <name type="scientific">Phytophthora lilii</name>
    <dbReference type="NCBI Taxonomy" id="2077276"/>
    <lineage>
        <taxon>Eukaryota</taxon>
        <taxon>Sar</taxon>
        <taxon>Stramenopiles</taxon>
        <taxon>Oomycota</taxon>
        <taxon>Peronosporomycetes</taxon>
        <taxon>Peronosporales</taxon>
        <taxon>Peronosporaceae</taxon>
        <taxon>Phytophthora</taxon>
    </lineage>
</organism>
<evidence type="ECO:0000256" key="1">
    <source>
        <dbReference type="SAM" id="Coils"/>
    </source>
</evidence>
<name>A0A9W7CI86_9STRA</name>
<comment type="caution">
    <text evidence="2">The sequence shown here is derived from an EMBL/GenBank/DDBJ whole genome shotgun (WGS) entry which is preliminary data.</text>
</comment>
<feature type="coiled-coil region" evidence="1">
    <location>
        <begin position="41"/>
        <end position="68"/>
    </location>
</feature>
<dbReference type="OrthoDB" id="128115at2759"/>